<evidence type="ECO:0000313" key="9">
    <source>
        <dbReference type="Proteomes" id="UP000441333"/>
    </source>
</evidence>
<feature type="domain" description="SusD-like N-terminal" evidence="7">
    <location>
        <begin position="78"/>
        <end position="220"/>
    </location>
</feature>
<reference evidence="8 9" key="1">
    <citation type="submission" date="2019-09" db="EMBL/GenBank/DDBJ databases">
        <authorList>
            <person name="Cao W.R."/>
        </authorList>
    </citation>
    <scope>NUCLEOTIDE SEQUENCE [LARGE SCALE GENOMIC DNA]</scope>
    <source>
        <strain evidence="8 9">B1N29</strain>
    </source>
</reference>
<accession>A0A6N6MEK3</accession>
<proteinExistence type="inferred from homology"/>
<dbReference type="Pfam" id="PF14322">
    <property type="entry name" value="SusD-like_3"/>
    <property type="match status" value="1"/>
</dbReference>
<dbReference type="GO" id="GO:0009279">
    <property type="term" value="C:cell outer membrane"/>
    <property type="evidence" value="ECO:0007669"/>
    <property type="project" value="UniProtKB-SubCell"/>
</dbReference>
<keyword evidence="5" id="KW-0998">Cell outer membrane</keyword>
<evidence type="ECO:0000256" key="5">
    <source>
        <dbReference type="ARBA" id="ARBA00023237"/>
    </source>
</evidence>
<organism evidence="8 9">
    <name type="scientific">Pseudotamlana haliotis</name>
    <dbReference type="NCBI Taxonomy" id="2614804"/>
    <lineage>
        <taxon>Bacteria</taxon>
        <taxon>Pseudomonadati</taxon>
        <taxon>Bacteroidota</taxon>
        <taxon>Flavobacteriia</taxon>
        <taxon>Flavobacteriales</taxon>
        <taxon>Flavobacteriaceae</taxon>
        <taxon>Pseudotamlana</taxon>
    </lineage>
</organism>
<feature type="domain" description="RagB/SusD" evidence="6">
    <location>
        <begin position="330"/>
        <end position="511"/>
    </location>
</feature>
<dbReference type="EMBL" id="WAAT01000028">
    <property type="protein sequence ID" value="KAB1069190.1"/>
    <property type="molecule type" value="Genomic_DNA"/>
</dbReference>
<evidence type="ECO:0000256" key="3">
    <source>
        <dbReference type="ARBA" id="ARBA00022729"/>
    </source>
</evidence>
<dbReference type="InterPro" id="IPR011990">
    <property type="entry name" value="TPR-like_helical_dom_sf"/>
</dbReference>
<evidence type="ECO:0000256" key="4">
    <source>
        <dbReference type="ARBA" id="ARBA00023136"/>
    </source>
</evidence>
<comment type="subcellular location">
    <subcellularLocation>
        <location evidence="1">Cell outer membrane</location>
    </subcellularLocation>
</comment>
<dbReference type="InterPro" id="IPR012944">
    <property type="entry name" value="SusD_RagB_dom"/>
</dbReference>
<dbReference type="CDD" id="cd08977">
    <property type="entry name" value="SusD"/>
    <property type="match status" value="1"/>
</dbReference>
<evidence type="ECO:0000259" key="6">
    <source>
        <dbReference type="Pfam" id="PF07980"/>
    </source>
</evidence>
<keyword evidence="4" id="KW-0472">Membrane</keyword>
<name>A0A6N6MEK3_9FLAO</name>
<evidence type="ECO:0000256" key="2">
    <source>
        <dbReference type="ARBA" id="ARBA00006275"/>
    </source>
</evidence>
<comment type="caution">
    <text evidence="8">The sequence shown here is derived from an EMBL/GenBank/DDBJ whole genome shotgun (WGS) entry which is preliminary data.</text>
</comment>
<dbReference type="SUPFAM" id="SSF48452">
    <property type="entry name" value="TPR-like"/>
    <property type="match status" value="1"/>
</dbReference>
<dbReference type="RefSeq" id="WP_150937597.1">
    <property type="nucleotide sequence ID" value="NZ_WAAT01000028.1"/>
</dbReference>
<evidence type="ECO:0000259" key="7">
    <source>
        <dbReference type="Pfam" id="PF14322"/>
    </source>
</evidence>
<dbReference type="Gene3D" id="1.25.40.390">
    <property type="match status" value="1"/>
</dbReference>
<keyword evidence="3" id="KW-0732">Signal</keyword>
<comment type="similarity">
    <text evidence="2">Belongs to the SusD family.</text>
</comment>
<protein>
    <submittedName>
        <fullName evidence="8">RagB/SusD family nutrient uptake outer membrane protein</fullName>
    </submittedName>
</protein>
<sequence length="512" mass="56728">MKNTKYIIWLLVMGLSIMGCSDLEEEPVGVLSPDGFFNTPGDIQIAVDGALTHAINEEIWGRKLSVALMLRSDMVNVQSSQARRVEMDMHSISGNNEMVYDPWRRIYLGIAAANNAIAGADDVEATDDLKNPVTAQAYFIRAWYYFHLVRLFGDVPYIAEPIDGSNVEFYQNISCTSEDVIYENIISDLEYAEQWLPESTAATGIPSKGAASSYLALVHLTRATSDARDAKDFNQAYLYAKKVINSGNYSLDDNFQNLFNADEAGNSPEMIFSLDYNNVEADDNAYDQVAPMTGVRSDDDDQGWSVAVPVMAVYDSFEDGDYRKRVSFQTEATIGGVTVDYTNFQISGHEHAGNMPYIAKYTRFPGPYSRGNKRATSIKYPMMRYAEVLLIAAEAALEEGNTAEALMYVNQVRSRARMGGATTNGGYVPETVSPSAVPADLAAVTLDDIIEERRIELAFEGKRWYDIKRRDLGDEVFSASGLEGAKSDWNAAVDYDTPIPQDEIQSNPNLTN</sequence>
<keyword evidence="9" id="KW-1185">Reference proteome</keyword>
<evidence type="ECO:0000256" key="1">
    <source>
        <dbReference type="ARBA" id="ARBA00004442"/>
    </source>
</evidence>
<evidence type="ECO:0000313" key="8">
    <source>
        <dbReference type="EMBL" id="KAB1069190.1"/>
    </source>
</evidence>
<dbReference type="PROSITE" id="PS51257">
    <property type="entry name" value="PROKAR_LIPOPROTEIN"/>
    <property type="match status" value="1"/>
</dbReference>
<gene>
    <name evidence="8" type="ORF">F6U93_05420</name>
</gene>
<dbReference type="AlphaFoldDB" id="A0A6N6MEK3"/>
<dbReference type="Pfam" id="PF07980">
    <property type="entry name" value="SusD_RagB"/>
    <property type="match status" value="1"/>
</dbReference>
<dbReference type="InterPro" id="IPR033985">
    <property type="entry name" value="SusD-like_N"/>
</dbReference>
<dbReference type="Proteomes" id="UP000441333">
    <property type="component" value="Unassembled WGS sequence"/>
</dbReference>